<proteinExistence type="predicted"/>
<comment type="caution">
    <text evidence="1">The sequence shown here is derived from an EMBL/GenBank/DDBJ whole genome shotgun (WGS) entry which is preliminary data.</text>
</comment>
<dbReference type="EMBL" id="BGPR01009135">
    <property type="protein sequence ID" value="GBN38196.1"/>
    <property type="molecule type" value="Genomic_DNA"/>
</dbReference>
<dbReference type="Proteomes" id="UP000499080">
    <property type="component" value="Unassembled WGS sequence"/>
</dbReference>
<evidence type="ECO:0000313" key="2">
    <source>
        <dbReference type="Proteomes" id="UP000499080"/>
    </source>
</evidence>
<keyword evidence="2" id="KW-1185">Reference proteome</keyword>
<name>A0A4Y2NKE7_ARAVE</name>
<reference evidence="1 2" key="1">
    <citation type="journal article" date="2019" name="Sci. Rep.">
        <title>Orb-weaving spider Araneus ventricosus genome elucidates the spidroin gene catalogue.</title>
        <authorList>
            <person name="Kono N."/>
            <person name="Nakamura H."/>
            <person name="Ohtoshi R."/>
            <person name="Moran D.A.P."/>
            <person name="Shinohara A."/>
            <person name="Yoshida Y."/>
            <person name="Fujiwara M."/>
            <person name="Mori M."/>
            <person name="Tomita M."/>
            <person name="Arakawa K."/>
        </authorList>
    </citation>
    <scope>NUCLEOTIDE SEQUENCE [LARGE SCALE GENOMIC DNA]</scope>
</reference>
<sequence>MSCRKSDTALQQEFIHSRDTYFYTTTLRHNVTMRGIDRKAPTSSMKRTLTRLGRIRQGYYFPLVCLRLHCTRRTEHCTTLVCRRLQCTGEQHRVTTLNLSGYGFKLHDI</sequence>
<evidence type="ECO:0000313" key="1">
    <source>
        <dbReference type="EMBL" id="GBN38196.1"/>
    </source>
</evidence>
<accession>A0A4Y2NKE7</accession>
<gene>
    <name evidence="1" type="ORF">AVEN_161225_1</name>
</gene>
<organism evidence="1 2">
    <name type="scientific">Araneus ventricosus</name>
    <name type="common">Orbweaver spider</name>
    <name type="synonym">Epeira ventricosa</name>
    <dbReference type="NCBI Taxonomy" id="182803"/>
    <lineage>
        <taxon>Eukaryota</taxon>
        <taxon>Metazoa</taxon>
        <taxon>Ecdysozoa</taxon>
        <taxon>Arthropoda</taxon>
        <taxon>Chelicerata</taxon>
        <taxon>Arachnida</taxon>
        <taxon>Araneae</taxon>
        <taxon>Araneomorphae</taxon>
        <taxon>Entelegynae</taxon>
        <taxon>Araneoidea</taxon>
        <taxon>Araneidae</taxon>
        <taxon>Araneus</taxon>
    </lineage>
</organism>
<dbReference type="AlphaFoldDB" id="A0A4Y2NKE7"/>
<protein>
    <submittedName>
        <fullName evidence="1">Uncharacterized protein</fullName>
    </submittedName>
</protein>